<dbReference type="PANTHER" id="PTHR23426:SF65">
    <property type="entry name" value="FERREDOXIN-2, MITOCHONDRIAL"/>
    <property type="match status" value="1"/>
</dbReference>
<evidence type="ECO:0000256" key="2">
    <source>
        <dbReference type="ARBA" id="ARBA00022714"/>
    </source>
</evidence>
<dbReference type="STRING" id="27349.A0A0L6VTF0"/>
<keyword evidence="4" id="KW-0408">Iron</keyword>
<proteinExistence type="inferred from homology"/>
<comment type="cofactor">
    <cofactor evidence="6">
        <name>[2Fe-2S] cluster</name>
        <dbReference type="ChEBI" id="CHEBI:190135"/>
    </cofactor>
</comment>
<dbReference type="GO" id="GO:0005739">
    <property type="term" value="C:mitochondrion"/>
    <property type="evidence" value="ECO:0007669"/>
    <property type="project" value="TreeGrafter"/>
</dbReference>
<comment type="caution">
    <text evidence="8">The sequence shown here is derived from an EMBL/GenBank/DDBJ whole genome shotgun (WGS) entry which is preliminary data.</text>
</comment>
<dbReference type="SUPFAM" id="SSF54292">
    <property type="entry name" value="2Fe-2S ferredoxin-like"/>
    <property type="match status" value="1"/>
</dbReference>
<dbReference type="PRINTS" id="PR00355">
    <property type="entry name" value="ADRENODOXIN"/>
</dbReference>
<dbReference type="OrthoDB" id="268593at2759"/>
<evidence type="ECO:0000256" key="3">
    <source>
        <dbReference type="ARBA" id="ARBA00022723"/>
    </source>
</evidence>
<accession>A0A0L6VTF0</accession>
<evidence type="ECO:0000256" key="1">
    <source>
        <dbReference type="ARBA" id="ARBA00010914"/>
    </source>
</evidence>
<dbReference type="InterPro" id="IPR001041">
    <property type="entry name" value="2Fe-2S_ferredoxin-type"/>
</dbReference>
<dbReference type="Pfam" id="PF00111">
    <property type="entry name" value="Fer2"/>
    <property type="match status" value="1"/>
</dbReference>
<dbReference type="GO" id="GO:0009055">
    <property type="term" value="F:electron transfer activity"/>
    <property type="evidence" value="ECO:0007669"/>
    <property type="project" value="TreeGrafter"/>
</dbReference>
<keyword evidence="2" id="KW-0001">2Fe-2S</keyword>
<dbReference type="GO" id="GO:0051537">
    <property type="term" value="F:2 iron, 2 sulfur cluster binding"/>
    <property type="evidence" value="ECO:0007669"/>
    <property type="project" value="UniProtKB-KW"/>
</dbReference>
<dbReference type="InterPro" id="IPR036010">
    <property type="entry name" value="2Fe-2S_ferredoxin-like_sf"/>
</dbReference>
<evidence type="ECO:0000313" key="9">
    <source>
        <dbReference type="Proteomes" id="UP000037035"/>
    </source>
</evidence>
<feature type="domain" description="2Fe-2S ferredoxin-type" evidence="7">
    <location>
        <begin position="96"/>
        <end position="170"/>
    </location>
</feature>
<dbReference type="VEuPathDB" id="FungiDB:VP01_1138g1"/>
<organism evidence="8 9">
    <name type="scientific">Puccinia sorghi</name>
    <dbReference type="NCBI Taxonomy" id="27349"/>
    <lineage>
        <taxon>Eukaryota</taxon>
        <taxon>Fungi</taxon>
        <taxon>Dikarya</taxon>
        <taxon>Basidiomycota</taxon>
        <taxon>Pucciniomycotina</taxon>
        <taxon>Pucciniomycetes</taxon>
        <taxon>Pucciniales</taxon>
        <taxon>Pucciniaceae</taxon>
        <taxon>Puccinia</taxon>
    </lineage>
</organism>
<dbReference type="PANTHER" id="PTHR23426">
    <property type="entry name" value="FERREDOXIN/ADRENODOXIN"/>
    <property type="match status" value="1"/>
</dbReference>
<keyword evidence="5" id="KW-0411">Iron-sulfur</keyword>
<dbReference type="InterPro" id="IPR012675">
    <property type="entry name" value="Beta-grasp_dom_sf"/>
</dbReference>
<dbReference type="InterPro" id="IPR001055">
    <property type="entry name" value="Adrenodoxin-like"/>
</dbReference>
<evidence type="ECO:0000259" key="7">
    <source>
        <dbReference type="Pfam" id="PF00111"/>
    </source>
</evidence>
<dbReference type="InterPro" id="IPR018298">
    <property type="entry name" value="Adrenodoxin_Fe-S_BS"/>
</dbReference>
<dbReference type="CDD" id="cd00207">
    <property type="entry name" value="fer2"/>
    <property type="match status" value="1"/>
</dbReference>
<gene>
    <name evidence="8" type="ORF">VP01_1138g1</name>
</gene>
<dbReference type="AlphaFoldDB" id="A0A0L6VTF0"/>
<evidence type="ECO:0000256" key="5">
    <source>
        <dbReference type="ARBA" id="ARBA00023014"/>
    </source>
</evidence>
<keyword evidence="9" id="KW-1185">Reference proteome</keyword>
<dbReference type="PROSITE" id="PS00814">
    <property type="entry name" value="ADX"/>
    <property type="match status" value="1"/>
</dbReference>
<comment type="similarity">
    <text evidence="1">Belongs to the adrenodoxin/putidaredoxin family.</text>
</comment>
<name>A0A0L6VTF0_9BASI</name>
<dbReference type="Proteomes" id="UP000037035">
    <property type="component" value="Unassembled WGS sequence"/>
</dbReference>
<evidence type="ECO:0000256" key="6">
    <source>
        <dbReference type="ARBA" id="ARBA00034078"/>
    </source>
</evidence>
<protein>
    <submittedName>
        <fullName evidence="8">Cytochrome c oxidase subunit XV assembly protein</fullName>
    </submittedName>
</protein>
<dbReference type="GO" id="GO:0140647">
    <property type="term" value="P:P450-containing electron transport chain"/>
    <property type="evidence" value="ECO:0007669"/>
    <property type="project" value="InterPro"/>
</dbReference>
<dbReference type="Gene3D" id="3.10.20.30">
    <property type="match status" value="1"/>
</dbReference>
<reference evidence="8 9" key="1">
    <citation type="submission" date="2015-08" db="EMBL/GenBank/DDBJ databases">
        <title>Next Generation Sequencing and Analysis of the Genome of Puccinia sorghi L Schw, the Causal Agent of Maize Common Rust.</title>
        <authorList>
            <person name="Rochi L."/>
            <person name="Burguener G."/>
            <person name="Darino M."/>
            <person name="Turjanski A."/>
            <person name="Kreff E."/>
            <person name="Dieguez M.J."/>
            <person name="Sacco F."/>
        </authorList>
    </citation>
    <scope>NUCLEOTIDE SEQUENCE [LARGE SCALE GENOMIC DNA]</scope>
    <source>
        <strain evidence="8 9">RO10H11247</strain>
    </source>
</reference>
<dbReference type="GO" id="GO:0046872">
    <property type="term" value="F:metal ion binding"/>
    <property type="evidence" value="ECO:0007669"/>
    <property type="project" value="UniProtKB-KW"/>
</dbReference>
<sequence>MAGAALLKSLNNEIPDETMSLLRLQAFRKSFSVGLRHSRELFVNPSLVRKPILHRSFHNTHPLSSSVAQHGGKGRPAPGTGIKIFFKNHKGELIKEVEGNEGDDMVDLSWEWDLDIEAACEKSVACSTCHCIFEPDVYNQLPEPSEDEEDMLDLAFGLTDTSRLGCQVKLTKSMHGTTVTLPSATRNLRVDGWSFRSKPSH</sequence>
<evidence type="ECO:0000313" key="8">
    <source>
        <dbReference type="EMBL" id="KNZ63480.1"/>
    </source>
</evidence>
<dbReference type="EMBL" id="LAVV01001543">
    <property type="protein sequence ID" value="KNZ63480.1"/>
    <property type="molecule type" value="Genomic_DNA"/>
</dbReference>
<keyword evidence="3" id="KW-0479">Metal-binding</keyword>
<evidence type="ECO:0000256" key="4">
    <source>
        <dbReference type="ARBA" id="ARBA00023004"/>
    </source>
</evidence>